<keyword evidence="2" id="KW-0456">Lyase</keyword>
<protein>
    <submittedName>
        <fullName evidence="4">Sirohydrochlorin chelatase</fullName>
    </submittedName>
</protein>
<evidence type="ECO:0000313" key="4">
    <source>
        <dbReference type="EMBL" id="MFC7218812.1"/>
    </source>
</evidence>
<dbReference type="PANTHER" id="PTHR33542:SF5">
    <property type="entry name" value="FERROCHELATASE CHE1"/>
    <property type="match status" value="1"/>
</dbReference>
<proteinExistence type="predicted"/>
<dbReference type="EMBL" id="JBHSZO010000015">
    <property type="protein sequence ID" value="MFC7218812.1"/>
    <property type="molecule type" value="Genomic_DNA"/>
</dbReference>
<dbReference type="PANTHER" id="PTHR33542">
    <property type="entry name" value="SIROHYDROCHLORIN FERROCHELATASE, CHLOROPLASTIC"/>
    <property type="match status" value="1"/>
</dbReference>
<evidence type="ECO:0000256" key="2">
    <source>
        <dbReference type="ARBA" id="ARBA00023239"/>
    </source>
</evidence>
<dbReference type="CDD" id="cd03416">
    <property type="entry name" value="CbiX_SirB_N"/>
    <property type="match status" value="1"/>
</dbReference>
<organism evidence="4 5">
    <name type="scientific">Streptomyces polyrhachis</name>
    <dbReference type="NCBI Taxonomy" id="1282885"/>
    <lineage>
        <taxon>Bacteria</taxon>
        <taxon>Bacillati</taxon>
        <taxon>Actinomycetota</taxon>
        <taxon>Actinomycetes</taxon>
        <taxon>Kitasatosporales</taxon>
        <taxon>Streptomycetaceae</taxon>
        <taxon>Streptomyces</taxon>
    </lineage>
</organism>
<accession>A0ABW2GDZ2</accession>
<keyword evidence="5" id="KW-1185">Reference proteome</keyword>
<dbReference type="Gene3D" id="3.40.50.1400">
    <property type="match status" value="2"/>
</dbReference>
<dbReference type="SUPFAM" id="SSF53800">
    <property type="entry name" value="Chelatase"/>
    <property type="match status" value="1"/>
</dbReference>
<feature type="region of interest" description="Disordered" evidence="3">
    <location>
        <begin position="1"/>
        <end position="26"/>
    </location>
</feature>
<reference evidence="5" key="1">
    <citation type="journal article" date="2019" name="Int. J. Syst. Evol. Microbiol.">
        <title>The Global Catalogue of Microorganisms (GCM) 10K type strain sequencing project: providing services to taxonomists for standard genome sequencing and annotation.</title>
        <authorList>
            <consortium name="The Broad Institute Genomics Platform"/>
            <consortium name="The Broad Institute Genome Sequencing Center for Infectious Disease"/>
            <person name="Wu L."/>
            <person name="Ma J."/>
        </authorList>
    </citation>
    <scope>NUCLEOTIDE SEQUENCE [LARGE SCALE GENOMIC DNA]</scope>
    <source>
        <strain evidence="5">CGMCC 1.13681</strain>
    </source>
</reference>
<gene>
    <name evidence="4" type="ORF">ACFQLX_11610</name>
</gene>
<dbReference type="Pfam" id="PF01903">
    <property type="entry name" value="CbiX"/>
    <property type="match status" value="2"/>
</dbReference>
<evidence type="ECO:0000256" key="3">
    <source>
        <dbReference type="SAM" id="MobiDB-lite"/>
    </source>
</evidence>
<dbReference type="Proteomes" id="UP001596413">
    <property type="component" value="Unassembled WGS sequence"/>
</dbReference>
<sequence>MRPLDQAAAPWPTADPPADLPAGSAVGPDSSLGDLLGAISAQANSRLRQLAGHRTAAPVLLAVAHGSRHPAAAATVAALLDAVRAQRPTLDVRLAHIELNGPLLTDVLADLRRPVILVPLLFTRGHHVTHDLPGALAAAPHLRGRVAAPLGPHPLLAAALHARLAEAGWSTGRRAGVVLAAAGSRAPDSAADTARTAALLAERLGGVPVEAAYASAASPRTHPALAEAVARLRARGCRRIALASCFAAPGLFAARMRAQAPGLVSEPLGAHPALARLVVRRYEEAWAGSGAQPTSASA</sequence>
<evidence type="ECO:0000313" key="5">
    <source>
        <dbReference type="Proteomes" id="UP001596413"/>
    </source>
</evidence>
<keyword evidence="1" id="KW-0479">Metal-binding</keyword>
<feature type="compositionally biased region" description="Low complexity" evidence="3">
    <location>
        <begin position="1"/>
        <end position="12"/>
    </location>
</feature>
<dbReference type="InterPro" id="IPR002762">
    <property type="entry name" value="CbiX-like"/>
</dbReference>
<evidence type="ECO:0000256" key="1">
    <source>
        <dbReference type="ARBA" id="ARBA00022723"/>
    </source>
</evidence>
<dbReference type="InterPro" id="IPR050963">
    <property type="entry name" value="Sirohydro_Cobaltochel/CbiX"/>
</dbReference>
<name>A0ABW2GDZ2_9ACTN</name>
<comment type="caution">
    <text evidence="4">The sequence shown here is derived from an EMBL/GenBank/DDBJ whole genome shotgun (WGS) entry which is preliminary data.</text>
</comment>
<dbReference type="RefSeq" id="WP_386414273.1">
    <property type="nucleotide sequence ID" value="NZ_JBHSZO010000015.1"/>
</dbReference>
<dbReference type="CDD" id="cd03414">
    <property type="entry name" value="CbiX_SirB_C"/>
    <property type="match status" value="1"/>
</dbReference>